<gene>
    <name evidence="1" type="ORF">Fmac_027413</name>
</gene>
<reference evidence="1 2" key="1">
    <citation type="submission" date="2024-08" db="EMBL/GenBank/DDBJ databases">
        <title>Insights into the chromosomal genome structure of Flemingia macrophylla.</title>
        <authorList>
            <person name="Ding Y."/>
            <person name="Zhao Y."/>
            <person name="Bi W."/>
            <person name="Wu M."/>
            <person name="Zhao G."/>
            <person name="Gong Y."/>
            <person name="Li W."/>
            <person name="Zhang P."/>
        </authorList>
    </citation>
    <scope>NUCLEOTIDE SEQUENCE [LARGE SCALE GENOMIC DNA]</scope>
    <source>
        <strain evidence="1">DYQJB</strain>
        <tissue evidence="1">Leaf</tissue>
    </source>
</reference>
<evidence type="ECO:0000313" key="2">
    <source>
        <dbReference type="Proteomes" id="UP001603857"/>
    </source>
</evidence>
<dbReference type="AlphaFoldDB" id="A0ABD1LHP5"/>
<dbReference type="EMBL" id="JBGMDY010000009">
    <property type="protein sequence ID" value="KAL2323034.1"/>
    <property type="molecule type" value="Genomic_DNA"/>
</dbReference>
<evidence type="ECO:0000313" key="1">
    <source>
        <dbReference type="EMBL" id="KAL2323034.1"/>
    </source>
</evidence>
<accession>A0ABD1LHP5</accession>
<dbReference type="Proteomes" id="UP001603857">
    <property type="component" value="Unassembled WGS sequence"/>
</dbReference>
<organism evidence="1 2">
    <name type="scientific">Flemingia macrophylla</name>
    <dbReference type="NCBI Taxonomy" id="520843"/>
    <lineage>
        <taxon>Eukaryota</taxon>
        <taxon>Viridiplantae</taxon>
        <taxon>Streptophyta</taxon>
        <taxon>Embryophyta</taxon>
        <taxon>Tracheophyta</taxon>
        <taxon>Spermatophyta</taxon>
        <taxon>Magnoliopsida</taxon>
        <taxon>eudicotyledons</taxon>
        <taxon>Gunneridae</taxon>
        <taxon>Pentapetalae</taxon>
        <taxon>rosids</taxon>
        <taxon>fabids</taxon>
        <taxon>Fabales</taxon>
        <taxon>Fabaceae</taxon>
        <taxon>Papilionoideae</taxon>
        <taxon>50 kb inversion clade</taxon>
        <taxon>NPAAA clade</taxon>
        <taxon>indigoferoid/millettioid clade</taxon>
        <taxon>Phaseoleae</taxon>
        <taxon>Flemingia</taxon>
    </lineage>
</organism>
<name>A0ABD1LHP5_9FABA</name>
<evidence type="ECO:0008006" key="3">
    <source>
        <dbReference type="Google" id="ProtNLM"/>
    </source>
</evidence>
<protein>
    <recommendedName>
        <fullName evidence="3">Ribosomal protein L20</fullName>
    </recommendedName>
</protein>
<sequence>MFLSLSNNATLLQISKRVFRTKEKLLDLNGISKFKTRINYILSLNKESIKGIKGVRTIENGYNAMLEVTTLA</sequence>
<proteinExistence type="predicted"/>
<comment type="caution">
    <text evidence="1">The sequence shown here is derived from an EMBL/GenBank/DDBJ whole genome shotgun (WGS) entry which is preliminary data.</text>
</comment>
<keyword evidence="2" id="KW-1185">Reference proteome</keyword>